<evidence type="ECO:0000256" key="5">
    <source>
        <dbReference type="ARBA" id="ARBA00023163"/>
    </source>
</evidence>
<evidence type="ECO:0000256" key="3">
    <source>
        <dbReference type="ARBA" id="ARBA00023015"/>
    </source>
</evidence>
<name>A0A840HTI0_9SPHN</name>
<dbReference type="EMBL" id="JACHOV010000004">
    <property type="protein sequence ID" value="MBB4640917.1"/>
    <property type="molecule type" value="Genomic_DNA"/>
</dbReference>
<evidence type="ECO:0000256" key="4">
    <source>
        <dbReference type="ARBA" id="ARBA00023125"/>
    </source>
</evidence>
<dbReference type="CDD" id="cd06462">
    <property type="entry name" value="Peptidase_S24_S26"/>
    <property type="match status" value="1"/>
</dbReference>
<keyword evidence="2" id="KW-0378">Hydrolase</keyword>
<keyword evidence="5" id="KW-0804">Transcription</keyword>
<dbReference type="PROSITE" id="PS00501">
    <property type="entry name" value="SPASE_I_1"/>
    <property type="match status" value="1"/>
</dbReference>
<dbReference type="Pfam" id="PF00717">
    <property type="entry name" value="Peptidase_S24"/>
    <property type="match status" value="1"/>
</dbReference>
<accession>A0A840HTI0</accession>
<dbReference type="PANTHER" id="PTHR40661">
    <property type="match status" value="1"/>
</dbReference>
<reference evidence="7 8" key="1">
    <citation type="submission" date="2020-08" db="EMBL/GenBank/DDBJ databases">
        <title>Genomic Encyclopedia of Type Strains, Phase IV (KMG-IV): sequencing the most valuable type-strain genomes for metagenomic binning, comparative biology and taxonomic classification.</title>
        <authorList>
            <person name="Goeker M."/>
        </authorList>
    </citation>
    <scope>NUCLEOTIDE SEQUENCE [LARGE SCALE GENOMIC DNA]</scope>
    <source>
        <strain evidence="7 8">DSM 7465</strain>
    </source>
</reference>
<gene>
    <name evidence="7" type="ORF">HNQ99_001221</name>
</gene>
<evidence type="ECO:0000313" key="8">
    <source>
        <dbReference type="Proteomes" id="UP000575068"/>
    </source>
</evidence>
<sequence length="224" mass="24874">MITAMDNLHAREFLDRLIHERRENYGALSKLIGRNAAYIQQYIKRGSPKKLDESDRKILARYFGVDEHLLGGPEEAPARISNRGAKNLVLVPQYDLGASAGAGSLDQSERPAGRMAFDEKWIRELGASPTGLSMIRVDGDSMAPTLSHGDDILVDRLDGFPQLRDGIYVLRLDDALMVKRVAIGPVKGRFSVLSDNPHYPDWEDIDPALVNVIGRVLWTGRKVG</sequence>
<dbReference type="GO" id="GO:0003677">
    <property type="term" value="F:DNA binding"/>
    <property type="evidence" value="ECO:0007669"/>
    <property type="project" value="UniProtKB-KW"/>
</dbReference>
<dbReference type="SUPFAM" id="SSF51306">
    <property type="entry name" value="LexA/Signal peptidase"/>
    <property type="match status" value="1"/>
</dbReference>
<dbReference type="Gene3D" id="2.10.109.10">
    <property type="entry name" value="Umud Fragment, subunit A"/>
    <property type="match status" value="1"/>
</dbReference>
<keyword evidence="8" id="KW-1185">Reference proteome</keyword>
<evidence type="ECO:0000259" key="6">
    <source>
        <dbReference type="Pfam" id="PF00717"/>
    </source>
</evidence>
<keyword evidence="3" id="KW-0805">Transcription regulation</keyword>
<dbReference type="Proteomes" id="UP000575068">
    <property type="component" value="Unassembled WGS sequence"/>
</dbReference>
<evidence type="ECO:0000256" key="1">
    <source>
        <dbReference type="ARBA" id="ARBA00022670"/>
    </source>
</evidence>
<dbReference type="InterPro" id="IPR019756">
    <property type="entry name" value="Pept_S26A_signal_pept_1_Ser-AS"/>
</dbReference>
<evidence type="ECO:0000313" key="7">
    <source>
        <dbReference type="EMBL" id="MBB4640917.1"/>
    </source>
</evidence>
<keyword evidence="4" id="KW-0238">DNA-binding</keyword>
<feature type="domain" description="Peptidase S24/S26A/S26B/S26C" evidence="6">
    <location>
        <begin position="98"/>
        <end position="216"/>
    </location>
</feature>
<keyword evidence="1" id="KW-0645">Protease</keyword>
<organism evidence="7 8">
    <name type="scientific">Rhizorhapis suberifaciens</name>
    <name type="common">corky root of lettuce</name>
    <dbReference type="NCBI Taxonomy" id="13656"/>
    <lineage>
        <taxon>Bacteria</taxon>
        <taxon>Pseudomonadati</taxon>
        <taxon>Pseudomonadota</taxon>
        <taxon>Alphaproteobacteria</taxon>
        <taxon>Sphingomonadales</taxon>
        <taxon>Sphingomonadaceae</taxon>
        <taxon>Rhizorhapis</taxon>
    </lineage>
</organism>
<dbReference type="GO" id="GO:0016020">
    <property type="term" value="C:membrane"/>
    <property type="evidence" value="ECO:0007669"/>
    <property type="project" value="InterPro"/>
</dbReference>
<dbReference type="GO" id="GO:0004252">
    <property type="term" value="F:serine-type endopeptidase activity"/>
    <property type="evidence" value="ECO:0007669"/>
    <property type="project" value="InterPro"/>
</dbReference>
<protein>
    <submittedName>
        <fullName evidence="7">Phage repressor protein C with HTH and peptisase S24 domain</fullName>
    </submittedName>
</protein>
<evidence type="ECO:0000256" key="2">
    <source>
        <dbReference type="ARBA" id="ARBA00022801"/>
    </source>
</evidence>
<proteinExistence type="predicted"/>
<dbReference type="RefSeq" id="WP_246414640.1">
    <property type="nucleotide sequence ID" value="NZ_JACHOV010000004.1"/>
</dbReference>
<dbReference type="PANTHER" id="PTHR40661:SF3">
    <property type="entry name" value="FELS-1 PROPHAGE TRANSCRIPTIONAL REGULATOR"/>
    <property type="match status" value="1"/>
</dbReference>
<dbReference type="InterPro" id="IPR015927">
    <property type="entry name" value="Peptidase_S24_S26A/B/C"/>
</dbReference>
<dbReference type="GO" id="GO:0006508">
    <property type="term" value="P:proteolysis"/>
    <property type="evidence" value="ECO:0007669"/>
    <property type="project" value="UniProtKB-KW"/>
</dbReference>
<comment type="caution">
    <text evidence="7">The sequence shown here is derived from an EMBL/GenBank/DDBJ whole genome shotgun (WGS) entry which is preliminary data.</text>
</comment>
<dbReference type="InterPro" id="IPR036286">
    <property type="entry name" value="LexA/Signal_pep-like_sf"/>
</dbReference>
<dbReference type="AlphaFoldDB" id="A0A840HTI0"/>